<sequence length="209" mass="23325">MMMKMKLFSALMALSLAGMAQAATEGKDYQVLAKPIPQVQTDKVEVLEFFGYFCVHCYHLDPVLLKHSQSFAKDTYLRTEHVVWQPEMFGMARVAAAVNSSGLKYQANPAVFKAVYEQKINLADSATFKQWAAAQKGFDGKKLVAAYDSAANQAQARKMQGLTETYRIESTPMVIVGGKYEVLFNGDYQNGMRTIDELVAKVRSERGLK</sequence>
<dbReference type="InterPro" id="IPR017937">
    <property type="entry name" value="Thioredoxin_CS"/>
</dbReference>
<evidence type="ECO:0000256" key="3">
    <source>
        <dbReference type="ARBA" id="ARBA00022729"/>
    </source>
</evidence>
<dbReference type="InterPro" id="IPR036249">
    <property type="entry name" value="Thioredoxin-like_sf"/>
</dbReference>
<feature type="chain" id="PRO_5018328782" description="Thiol:disulfide interchange protein" evidence="9">
    <location>
        <begin position="23"/>
        <end position="209"/>
    </location>
</feature>
<comment type="subcellular location">
    <subcellularLocation>
        <location evidence="1 7">Periplasm</location>
    </subcellularLocation>
</comment>
<evidence type="ECO:0000313" key="12">
    <source>
        <dbReference type="Proteomes" id="UP000272412"/>
    </source>
</evidence>
<dbReference type="InterPro" id="IPR013766">
    <property type="entry name" value="Thioredoxin_domain"/>
</dbReference>
<evidence type="ECO:0000256" key="4">
    <source>
        <dbReference type="ARBA" id="ARBA00022764"/>
    </source>
</evidence>
<dbReference type="Gene3D" id="3.40.30.10">
    <property type="entry name" value="Glutaredoxin"/>
    <property type="match status" value="1"/>
</dbReference>
<evidence type="ECO:0000256" key="1">
    <source>
        <dbReference type="ARBA" id="ARBA00004418"/>
    </source>
</evidence>
<evidence type="ECO:0000313" key="11">
    <source>
        <dbReference type="EMBL" id="RPD90790.1"/>
    </source>
</evidence>
<evidence type="ECO:0000256" key="2">
    <source>
        <dbReference type="ARBA" id="ARBA00005791"/>
    </source>
</evidence>
<dbReference type="GO" id="GO:0042597">
    <property type="term" value="C:periplasmic space"/>
    <property type="evidence" value="ECO:0007669"/>
    <property type="project" value="UniProtKB-SubCell"/>
</dbReference>
<evidence type="ECO:0000256" key="6">
    <source>
        <dbReference type="ARBA" id="ARBA00023284"/>
    </source>
</evidence>
<dbReference type="PIRSF" id="PIRSF001488">
    <property type="entry name" value="Tdi_protein"/>
    <property type="match status" value="1"/>
</dbReference>
<dbReference type="Pfam" id="PF01323">
    <property type="entry name" value="DSBA"/>
    <property type="match status" value="1"/>
</dbReference>
<evidence type="ECO:0000256" key="9">
    <source>
        <dbReference type="SAM" id="SignalP"/>
    </source>
</evidence>
<dbReference type="RefSeq" id="WP_096295899.1">
    <property type="nucleotide sequence ID" value="NZ_RPFL01000001.1"/>
</dbReference>
<dbReference type="CDD" id="cd03019">
    <property type="entry name" value="DsbA_DsbA"/>
    <property type="match status" value="1"/>
</dbReference>
<name>A0A3N4NF83_9NEIS</name>
<dbReference type="KEGG" id="nwx:CGZ65_11465"/>
<comment type="similarity">
    <text evidence="2">Belongs to the thioredoxin family. DsbA subfamily.</text>
</comment>
<feature type="signal peptide" evidence="9">
    <location>
        <begin position="1"/>
        <end position="22"/>
    </location>
</feature>
<evidence type="ECO:0000256" key="7">
    <source>
        <dbReference type="PIRNR" id="PIRNR001488"/>
    </source>
</evidence>
<dbReference type="InterPro" id="IPR001853">
    <property type="entry name" value="DSBA-like_thioredoxin_dom"/>
</dbReference>
<evidence type="ECO:0000259" key="10">
    <source>
        <dbReference type="PROSITE" id="PS51352"/>
    </source>
</evidence>
<dbReference type="SUPFAM" id="SSF52833">
    <property type="entry name" value="Thioredoxin-like"/>
    <property type="match status" value="1"/>
</dbReference>
<dbReference type="EMBL" id="RPFL01000001">
    <property type="protein sequence ID" value="RPD90790.1"/>
    <property type="molecule type" value="Genomic_DNA"/>
</dbReference>
<dbReference type="InterPro" id="IPR050824">
    <property type="entry name" value="Thiol_disulfide_DsbA"/>
</dbReference>
<proteinExistence type="inferred from homology"/>
<feature type="domain" description="Thioredoxin" evidence="10">
    <location>
        <begin position="10"/>
        <end position="207"/>
    </location>
</feature>
<organism evidence="11 12">
    <name type="scientific">Neisseria weixii</name>
    <dbReference type="NCBI Taxonomy" id="1853276"/>
    <lineage>
        <taxon>Bacteria</taxon>
        <taxon>Pseudomonadati</taxon>
        <taxon>Pseudomonadota</taxon>
        <taxon>Betaproteobacteria</taxon>
        <taxon>Neisseriales</taxon>
        <taxon>Neisseriaceae</taxon>
        <taxon>Neisseria</taxon>
    </lineage>
</organism>
<keyword evidence="5 7" id="KW-1015">Disulfide bond</keyword>
<dbReference type="PANTHER" id="PTHR35891:SF3">
    <property type="entry name" value="THIOL:DISULFIDE INTERCHANGE PROTEIN DSBL"/>
    <property type="match status" value="1"/>
</dbReference>
<accession>A0A3N4NF83</accession>
<comment type="caution">
    <text evidence="11">The sequence shown here is derived from an EMBL/GenBank/DDBJ whole genome shotgun (WGS) entry which is preliminary data.</text>
</comment>
<evidence type="ECO:0000256" key="8">
    <source>
        <dbReference type="PIRSR" id="PIRSR001488-1"/>
    </source>
</evidence>
<dbReference type="PROSITE" id="PS51352">
    <property type="entry name" value="THIOREDOXIN_2"/>
    <property type="match status" value="1"/>
</dbReference>
<dbReference type="InterPro" id="IPR023205">
    <property type="entry name" value="DsbA/DsbL"/>
</dbReference>
<gene>
    <name evidence="11" type="ORF">EGK74_00070</name>
</gene>
<feature type="disulfide bond" description="Redox-active" evidence="8">
    <location>
        <begin position="54"/>
        <end position="57"/>
    </location>
</feature>
<dbReference type="PROSITE" id="PS00194">
    <property type="entry name" value="THIOREDOXIN_1"/>
    <property type="match status" value="1"/>
</dbReference>
<dbReference type="AlphaFoldDB" id="A0A3N4NF83"/>
<dbReference type="OrthoDB" id="9784896at2"/>
<keyword evidence="12" id="KW-1185">Reference proteome</keyword>
<dbReference type="PANTHER" id="PTHR35891">
    <property type="entry name" value="THIOL:DISULFIDE INTERCHANGE PROTEIN DSBA"/>
    <property type="match status" value="1"/>
</dbReference>
<keyword evidence="4 7" id="KW-0574">Periplasm</keyword>
<dbReference type="GO" id="GO:0015036">
    <property type="term" value="F:disulfide oxidoreductase activity"/>
    <property type="evidence" value="ECO:0007669"/>
    <property type="project" value="UniProtKB-ARBA"/>
</dbReference>
<keyword evidence="3 9" id="KW-0732">Signal</keyword>
<reference evidence="11 12" key="1">
    <citation type="submission" date="2018-11" db="EMBL/GenBank/DDBJ databases">
        <title>Neisseria weixii sp. nov. isolated from the rectal contents of plateau pika (Ochotona cruzoniae).</title>
        <authorList>
            <person name="Zhang G."/>
        </authorList>
    </citation>
    <scope>NUCLEOTIDE SEQUENCE [LARGE SCALE GENOMIC DNA]</scope>
    <source>
        <strain evidence="11 12">10009</strain>
    </source>
</reference>
<dbReference type="Proteomes" id="UP000272412">
    <property type="component" value="Unassembled WGS sequence"/>
</dbReference>
<keyword evidence="6" id="KW-0676">Redox-active center</keyword>
<evidence type="ECO:0000256" key="5">
    <source>
        <dbReference type="ARBA" id="ARBA00023157"/>
    </source>
</evidence>
<protein>
    <recommendedName>
        <fullName evidence="7">Thiol:disulfide interchange protein</fullName>
    </recommendedName>
</protein>